<gene>
    <name evidence="1" type="ORF">S12H4_18959</name>
</gene>
<evidence type="ECO:0000313" key="1">
    <source>
        <dbReference type="EMBL" id="GAI80288.1"/>
    </source>
</evidence>
<proteinExistence type="predicted"/>
<accession>X1RI44</accession>
<dbReference type="InterPro" id="IPR000119">
    <property type="entry name" value="Hist_DNA-bd"/>
</dbReference>
<dbReference type="Pfam" id="PF00216">
    <property type="entry name" value="Bac_DNA_binding"/>
    <property type="match status" value="1"/>
</dbReference>
<name>X1RI44_9ZZZZ</name>
<reference evidence="1" key="1">
    <citation type="journal article" date="2014" name="Front. Microbiol.">
        <title>High frequency of phylogenetically diverse reductive dehalogenase-homologous genes in deep subseafloor sedimentary metagenomes.</title>
        <authorList>
            <person name="Kawai M."/>
            <person name="Futagami T."/>
            <person name="Toyoda A."/>
            <person name="Takaki Y."/>
            <person name="Nishi S."/>
            <person name="Hori S."/>
            <person name="Arai W."/>
            <person name="Tsubouchi T."/>
            <person name="Morono Y."/>
            <person name="Uchiyama I."/>
            <person name="Ito T."/>
            <person name="Fujiyama A."/>
            <person name="Inagaki F."/>
            <person name="Takami H."/>
        </authorList>
    </citation>
    <scope>NUCLEOTIDE SEQUENCE</scope>
    <source>
        <strain evidence="1">Expedition CK06-06</strain>
    </source>
</reference>
<dbReference type="EMBL" id="BARW01009422">
    <property type="protein sequence ID" value="GAI80288.1"/>
    <property type="molecule type" value="Genomic_DNA"/>
</dbReference>
<dbReference type="AlphaFoldDB" id="X1RI44"/>
<organism evidence="1">
    <name type="scientific">marine sediment metagenome</name>
    <dbReference type="NCBI Taxonomy" id="412755"/>
    <lineage>
        <taxon>unclassified sequences</taxon>
        <taxon>metagenomes</taxon>
        <taxon>ecological metagenomes</taxon>
    </lineage>
</organism>
<dbReference type="GO" id="GO:0003677">
    <property type="term" value="F:DNA binding"/>
    <property type="evidence" value="ECO:0007669"/>
    <property type="project" value="InterPro"/>
</dbReference>
<sequence>MNETQIVHDSYQFPLYIYSRIKIKAKKVIKFKPGKALTEKVK</sequence>
<protein>
    <submittedName>
        <fullName evidence="1">Uncharacterized protein</fullName>
    </submittedName>
</protein>
<comment type="caution">
    <text evidence="1">The sequence shown here is derived from an EMBL/GenBank/DDBJ whole genome shotgun (WGS) entry which is preliminary data.</text>
</comment>
<dbReference type="GO" id="GO:0030527">
    <property type="term" value="F:structural constituent of chromatin"/>
    <property type="evidence" value="ECO:0007669"/>
    <property type="project" value="InterPro"/>
</dbReference>